<dbReference type="Proteomes" id="UP001231189">
    <property type="component" value="Unassembled WGS sequence"/>
</dbReference>
<sequence length="99" mass="10420">MLMSDLSVLCFLHPVCSSTQPFQPPPAGPSLTGWVTNVAVSSSIQSASVAASSMFVPPNQGIGTFVLTCMERLVLLIFAPKLTWCDKIDDTGPGLHGEA</sequence>
<reference evidence="2" key="1">
    <citation type="submission" date="2023-07" db="EMBL/GenBank/DDBJ databases">
        <title>A chromosome-level genome assembly of Lolium multiflorum.</title>
        <authorList>
            <person name="Chen Y."/>
            <person name="Copetti D."/>
            <person name="Kolliker R."/>
            <person name="Studer B."/>
        </authorList>
    </citation>
    <scope>NUCLEOTIDE SEQUENCE</scope>
    <source>
        <strain evidence="2">02402/16</strain>
        <tissue evidence="2">Leaf</tissue>
    </source>
</reference>
<gene>
    <name evidence="2" type="ORF">QYE76_047904</name>
</gene>
<dbReference type="EMBL" id="JAUUTY010000002">
    <property type="protein sequence ID" value="KAK1687056.1"/>
    <property type="molecule type" value="Genomic_DNA"/>
</dbReference>
<proteinExistence type="predicted"/>
<dbReference type="AlphaFoldDB" id="A0AAD8TSS7"/>
<comment type="caution">
    <text evidence="2">The sequence shown here is derived from an EMBL/GenBank/DDBJ whole genome shotgun (WGS) entry which is preliminary data.</text>
</comment>
<evidence type="ECO:0000313" key="3">
    <source>
        <dbReference type="Proteomes" id="UP001231189"/>
    </source>
</evidence>
<keyword evidence="1" id="KW-0732">Signal</keyword>
<evidence type="ECO:0008006" key="4">
    <source>
        <dbReference type="Google" id="ProtNLM"/>
    </source>
</evidence>
<feature type="chain" id="PRO_5042150186" description="Secreted protein" evidence="1">
    <location>
        <begin position="19"/>
        <end position="99"/>
    </location>
</feature>
<keyword evidence="3" id="KW-1185">Reference proteome</keyword>
<evidence type="ECO:0000313" key="2">
    <source>
        <dbReference type="EMBL" id="KAK1687056.1"/>
    </source>
</evidence>
<organism evidence="2 3">
    <name type="scientific">Lolium multiflorum</name>
    <name type="common">Italian ryegrass</name>
    <name type="synonym">Lolium perenne subsp. multiflorum</name>
    <dbReference type="NCBI Taxonomy" id="4521"/>
    <lineage>
        <taxon>Eukaryota</taxon>
        <taxon>Viridiplantae</taxon>
        <taxon>Streptophyta</taxon>
        <taxon>Embryophyta</taxon>
        <taxon>Tracheophyta</taxon>
        <taxon>Spermatophyta</taxon>
        <taxon>Magnoliopsida</taxon>
        <taxon>Liliopsida</taxon>
        <taxon>Poales</taxon>
        <taxon>Poaceae</taxon>
        <taxon>BOP clade</taxon>
        <taxon>Pooideae</taxon>
        <taxon>Poodae</taxon>
        <taxon>Poeae</taxon>
        <taxon>Poeae Chloroplast Group 2 (Poeae type)</taxon>
        <taxon>Loliodinae</taxon>
        <taxon>Loliinae</taxon>
        <taxon>Lolium</taxon>
    </lineage>
</organism>
<protein>
    <recommendedName>
        <fullName evidence="4">Secreted protein</fullName>
    </recommendedName>
</protein>
<accession>A0AAD8TSS7</accession>
<feature type="signal peptide" evidence="1">
    <location>
        <begin position="1"/>
        <end position="18"/>
    </location>
</feature>
<name>A0AAD8TSS7_LOLMU</name>
<evidence type="ECO:0000256" key="1">
    <source>
        <dbReference type="SAM" id="SignalP"/>
    </source>
</evidence>